<dbReference type="Proteomes" id="UP000214666">
    <property type="component" value="Chromosome"/>
</dbReference>
<evidence type="ECO:0000313" key="3">
    <source>
        <dbReference type="Proteomes" id="UP000214666"/>
    </source>
</evidence>
<feature type="transmembrane region" description="Helical" evidence="1">
    <location>
        <begin position="20"/>
        <end position="37"/>
    </location>
</feature>
<evidence type="ECO:0000256" key="1">
    <source>
        <dbReference type="SAM" id="Phobius"/>
    </source>
</evidence>
<reference evidence="2 3" key="1">
    <citation type="submission" date="2017-03" db="EMBL/GenBank/DDBJ databases">
        <title>Complete genome sequence of Paenibacillus Kribbensis producing bioflocculants.</title>
        <authorList>
            <person name="Lee H.-G."/>
            <person name="Oh H.-M."/>
        </authorList>
    </citation>
    <scope>NUCLEOTIDE SEQUENCE [LARGE SCALE GENOMIC DNA]</scope>
    <source>
        <strain evidence="2 3">AM49</strain>
    </source>
</reference>
<keyword evidence="3" id="KW-1185">Reference proteome</keyword>
<sequence length="67" mass="7143">MVGKKRISLLIATPIILPDLAFASGLTAAFLIFLFAYRRGIDISPTGLILTGVAKRIIAYNCASNSC</sequence>
<dbReference type="AlphaFoldDB" id="A0A222WM80"/>
<name>A0A222WM80_9BACL</name>
<gene>
    <name evidence="2" type="ORF">B4V02_13465</name>
</gene>
<dbReference type="KEGG" id="pkb:B4V02_13465"/>
<organism evidence="2 3">
    <name type="scientific">Paenibacillus kribbensis</name>
    <dbReference type="NCBI Taxonomy" id="172713"/>
    <lineage>
        <taxon>Bacteria</taxon>
        <taxon>Bacillati</taxon>
        <taxon>Bacillota</taxon>
        <taxon>Bacilli</taxon>
        <taxon>Bacillales</taxon>
        <taxon>Paenibacillaceae</taxon>
        <taxon>Paenibacillus</taxon>
    </lineage>
</organism>
<evidence type="ECO:0000313" key="2">
    <source>
        <dbReference type="EMBL" id="ASR47609.1"/>
    </source>
</evidence>
<protein>
    <submittedName>
        <fullName evidence="2">Uncharacterized protein</fullName>
    </submittedName>
</protein>
<keyword evidence="1" id="KW-1133">Transmembrane helix</keyword>
<proteinExistence type="predicted"/>
<accession>A0A222WM80</accession>
<keyword evidence="1" id="KW-0812">Transmembrane</keyword>
<dbReference type="EMBL" id="CP020028">
    <property type="protein sequence ID" value="ASR47609.1"/>
    <property type="molecule type" value="Genomic_DNA"/>
</dbReference>
<keyword evidence="1" id="KW-0472">Membrane</keyword>